<comment type="similarity">
    <text evidence="1">Belongs to the LysR transcriptional regulatory family.</text>
</comment>
<dbReference type="Pfam" id="PF03466">
    <property type="entry name" value="LysR_substrate"/>
    <property type="match status" value="1"/>
</dbReference>
<dbReference type="SUPFAM" id="SSF46785">
    <property type="entry name" value="Winged helix' DNA-binding domain"/>
    <property type="match status" value="1"/>
</dbReference>
<keyword evidence="7" id="KW-1185">Reference proteome</keyword>
<dbReference type="PROSITE" id="PS50931">
    <property type="entry name" value="HTH_LYSR"/>
    <property type="match status" value="1"/>
</dbReference>
<evidence type="ECO:0000256" key="3">
    <source>
        <dbReference type="ARBA" id="ARBA00023125"/>
    </source>
</evidence>
<evidence type="ECO:0000256" key="2">
    <source>
        <dbReference type="ARBA" id="ARBA00023015"/>
    </source>
</evidence>
<sequence length="298" mass="32134">MNVHAFRLFHEVVINGGVMKASQHLHISQPAVTAQLRNLEKELGLELFRPKGRGLALTEAGERLAGMGGRFFALEREIEREAARIRDGQLGRLRIAATYLPANMLLPSWIASFAGIYPDVDIGLATVNSREAFRRLLHHEADLAVVGGGRELPPGLAHEPLMEDELWFVVPGAHPLAGSETTLAALLVEPFVVREEGSSGRELLLALCRLHGQPLPRIGLQCSGTAETVRAVAAGYGAALVSALEVRENIARGEVGRVRIAGVRVGNPIGLYTREGDALTPCAKQFVRFARSASGLPE</sequence>
<reference evidence="6 7" key="1">
    <citation type="submission" date="2024-09" db="EMBL/GenBank/DDBJ databases">
        <authorList>
            <person name="Sun Q."/>
            <person name="Mori K."/>
        </authorList>
    </citation>
    <scope>NUCLEOTIDE SEQUENCE [LARGE SCALE GENOMIC DNA]</scope>
    <source>
        <strain evidence="6 7">JCM 12520</strain>
    </source>
</reference>
<dbReference type="InterPro" id="IPR036388">
    <property type="entry name" value="WH-like_DNA-bd_sf"/>
</dbReference>
<comment type="caution">
    <text evidence="6">The sequence shown here is derived from an EMBL/GenBank/DDBJ whole genome shotgun (WGS) entry which is preliminary data.</text>
</comment>
<dbReference type="Pfam" id="PF00126">
    <property type="entry name" value="HTH_1"/>
    <property type="match status" value="1"/>
</dbReference>
<organism evidence="6 7">
    <name type="scientific">Paenibacillus hodogayensis</name>
    <dbReference type="NCBI Taxonomy" id="279208"/>
    <lineage>
        <taxon>Bacteria</taxon>
        <taxon>Bacillati</taxon>
        <taxon>Bacillota</taxon>
        <taxon>Bacilli</taxon>
        <taxon>Bacillales</taxon>
        <taxon>Paenibacillaceae</taxon>
        <taxon>Paenibacillus</taxon>
    </lineage>
</organism>
<proteinExistence type="inferred from homology"/>
<keyword evidence="4" id="KW-0804">Transcription</keyword>
<dbReference type="Gene3D" id="1.10.10.10">
    <property type="entry name" value="Winged helix-like DNA-binding domain superfamily/Winged helix DNA-binding domain"/>
    <property type="match status" value="1"/>
</dbReference>
<dbReference type="PRINTS" id="PR00039">
    <property type="entry name" value="HTHLYSR"/>
</dbReference>
<evidence type="ECO:0000313" key="7">
    <source>
        <dbReference type="Proteomes" id="UP001589619"/>
    </source>
</evidence>
<accession>A0ABV5W191</accession>
<dbReference type="InterPro" id="IPR005119">
    <property type="entry name" value="LysR_subst-bd"/>
</dbReference>
<evidence type="ECO:0000259" key="5">
    <source>
        <dbReference type="PROSITE" id="PS50931"/>
    </source>
</evidence>
<evidence type="ECO:0000256" key="1">
    <source>
        <dbReference type="ARBA" id="ARBA00009437"/>
    </source>
</evidence>
<dbReference type="PANTHER" id="PTHR30126">
    <property type="entry name" value="HTH-TYPE TRANSCRIPTIONAL REGULATOR"/>
    <property type="match status" value="1"/>
</dbReference>
<protein>
    <submittedName>
        <fullName evidence="6">LysR family transcriptional regulator</fullName>
    </submittedName>
</protein>
<keyword evidence="2" id="KW-0805">Transcription regulation</keyword>
<dbReference type="RefSeq" id="WP_344913743.1">
    <property type="nucleotide sequence ID" value="NZ_BAAAYO010000013.1"/>
</dbReference>
<dbReference type="PANTHER" id="PTHR30126:SF39">
    <property type="entry name" value="HTH-TYPE TRANSCRIPTIONAL REGULATOR CYSL"/>
    <property type="match status" value="1"/>
</dbReference>
<dbReference type="Proteomes" id="UP001589619">
    <property type="component" value="Unassembled WGS sequence"/>
</dbReference>
<dbReference type="InterPro" id="IPR036390">
    <property type="entry name" value="WH_DNA-bd_sf"/>
</dbReference>
<name>A0ABV5W191_9BACL</name>
<evidence type="ECO:0000313" key="6">
    <source>
        <dbReference type="EMBL" id="MFB9754334.1"/>
    </source>
</evidence>
<dbReference type="InterPro" id="IPR000847">
    <property type="entry name" value="LysR_HTH_N"/>
</dbReference>
<dbReference type="Gene3D" id="3.40.190.10">
    <property type="entry name" value="Periplasmic binding protein-like II"/>
    <property type="match status" value="2"/>
</dbReference>
<evidence type="ECO:0000256" key="4">
    <source>
        <dbReference type="ARBA" id="ARBA00023163"/>
    </source>
</evidence>
<keyword evidence="3" id="KW-0238">DNA-binding</keyword>
<feature type="domain" description="HTH lysR-type" evidence="5">
    <location>
        <begin position="1"/>
        <end position="58"/>
    </location>
</feature>
<dbReference type="SUPFAM" id="SSF53850">
    <property type="entry name" value="Periplasmic binding protein-like II"/>
    <property type="match status" value="1"/>
</dbReference>
<gene>
    <name evidence="6" type="ORF">ACFFNY_22415</name>
</gene>
<dbReference type="EMBL" id="JBHMAG010000014">
    <property type="protein sequence ID" value="MFB9754334.1"/>
    <property type="molecule type" value="Genomic_DNA"/>
</dbReference>